<dbReference type="Pfam" id="PF01435">
    <property type="entry name" value="Peptidase_M48"/>
    <property type="match status" value="1"/>
</dbReference>
<comment type="subcellular location">
    <subcellularLocation>
        <location evidence="2">Cell membrane</location>
        <topology evidence="2">Multi-pass membrane protein</topology>
    </subcellularLocation>
</comment>
<feature type="transmembrane region" description="Helical" evidence="13">
    <location>
        <begin position="245"/>
        <end position="263"/>
    </location>
</feature>
<evidence type="ECO:0000256" key="6">
    <source>
        <dbReference type="ARBA" id="ARBA00022723"/>
    </source>
</evidence>
<reference evidence="15" key="1">
    <citation type="submission" date="2021-05" db="EMBL/GenBank/DDBJ databases">
        <title>Complete genome sequence of the cellulolytic planctomycete Telmatocola sphagniphila SP2T and characterization of the first cellulase from planctomycetes.</title>
        <authorList>
            <person name="Rakitin A.L."/>
            <person name="Beletsky A.V."/>
            <person name="Naumoff D.G."/>
            <person name="Kulichevskaya I.S."/>
            <person name="Mardanov A.V."/>
            <person name="Ravin N.V."/>
            <person name="Dedysh S.N."/>
        </authorList>
    </citation>
    <scope>NUCLEOTIDE SEQUENCE</scope>
    <source>
        <strain evidence="15">SP2T</strain>
    </source>
</reference>
<dbReference type="KEGG" id="tsph:KIH39_01345"/>
<dbReference type="AlphaFoldDB" id="A0A8E6EVD7"/>
<evidence type="ECO:0000256" key="11">
    <source>
        <dbReference type="ARBA" id="ARBA00023136"/>
    </source>
</evidence>
<organism evidence="15 16">
    <name type="scientific">Telmatocola sphagniphila</name>
    <dbReference type="NCBI Taxonomy" id="1123043"/>
    <lineage>
        <taxon>Bacteria</taxon>
        <taxon>Pseudomonadati</taxon>
        <taxon>Planctomycetota</taxon>
        <taxon>Planctomycetia</taxon>
        <taxon>Gemmatales</taxon>
        <taxon>Gemmataceae</taxon>
    </lineage>
</organism>
<comment type="cofactor">
    <cofactor evidence="1">
        <name>Zn(2+)</name>
        <dbReference type="ChEBI" id="CHEBI:29105"/>
    </cofactor>
</comment>
<dbReference type="CDD" id="cd07328">
    <property type="entry name" value="M48_Ste24p_like"/>
    <property type="match status" value="1"/>
</dbReference>
<evidence type="ECO:0000256" key="7">
    <source>
        <dbReference type="ARBA" id="ARBA00022801"/>
    </source>
</evidence>
<evidence type="ECO:0000256" key="13">
    <source>
        <dbReference type="SAM" id="Phobius"/>
    </source>
</evidence>
<dbReference type="RefSeq" id="WP_213497482.1">
    <property type="nucleotide sequence ID" value="NZ_CP074694.1"/>
</dbReference>
<dbReference type="EMBL" id="CP074694">
    <property type="protein sequence ID" value="QVL32590.1"/>
    <property type="molecule type" value="Genomic_DNA"/>
</dbReference>
<dbReference type="GO" id="GO:0006508">
    <property type="term" value="P:proteolysis"/>
    <property type="evidence" value="ECO:0007669"/>
    <property type="project" value="UniProtKB-KW"/>
</dbReference>
<name>A0A8E6EVD7_9BACT</name>
<evidence type="ECO:0000256" key="3">
    <source>
        <dbReference type="ARBA" id="ARBA00022475"/>
    </source>
</evidence>
<dbReference type="EC" id="3.4.24.-" evidence="15"/>
<evidence type="ECO:0000313" key="15">
    <source>
        <dbReference type="EMBL" id="QVL32590.1"/>
    </source>
</evidence>
<keyword evidence="6" id="KW-0479">Metal-binding</keyword>
<keyword evidence="11 13" id="KW-0472">Membrane</keyword>
<dbReference type="InterPro" id="IPR050083">
    <property type="entry name" value="HtpX_protease"/>
</dbReference>
<feature type="compositionally biased region" description="Acidic residues" evidence="12">
    <location>
        <begin position="754"/>
        <end position="765"/>
    </location>
</feature>
<evidence type="ECO:0000259" key="14">
    <source>
        <dbReference type="Pfam" id="PF01435"/>
    </source>
</evidence>
<evidence type="ECO:0000256" key="10">
    <source>
        <dbReference type="ARBA" id="ARBA00023049"/>
    </source>
</evidence>
<keyword evidence="8" id="KW-0862">Zinc</keyword>
<keyword evidence="4" id="KW-0645">Protease</keyword>
<keyword evidence="7 15" id="KW-0378">Hydrolase</keyword>
<feature type="transmembrane region" description="Helical" evidence="13">
    <location>
        <begin position="30"/>
        <end position="54"/>
    </location>
</feature>
<dbReference type="GO" id="GO:0005886">
    <property type="term" value="C:plasma membrane"/>
    <property type="evidence" value="ECO:0007669"/>
    <property type="project" value="UniProtKB-SubCell"/>
</dbReference>
<keyword evidence="5 13" id="KW-0812">Transmembrane</keyword>
<evidence type="ECO:0000256" key="9">
    <source>
        <dbReference type="ARBA" id="ARBA00022989"/>
    </source>
</evidence>
<feature type="region of interest" description="Disordered" evidence="12">
    <location>
        <begin position="736"/>
        <end position="765"/>
    </location>
</feature>
<keyword evidence="10 15" id="KW-0482">Metalloprotease</keyword>
<accession>A0A8E6EVD7</accession>
<feature type="domain" description="Peptidase M48" evidence="14">
    <location>
        <begin position="184"/>
        <end position="399"/>
    </location>
</feature>
<proteinExistence type="predicted"/>
<protein>
    <submittedName>
        <fullName evidence="15">M48 family metalloprotease</fullName>
        <ecNumber evidence="15">3.4.24.-</ecNumber>
    </submittedName>
</protein>
<dbReference type="Proteomes" id="UP000676194">
    <property type="component" value="Chromosome"/>
</dbReference>
<dbReference type="PANTHER" id="PTHR43221">
    <property type="entry name" value="PROTEASE HTPX"/>
    <property type="match status" value="1"/>
</dbReference>
<keyword evidence="16" id="KW-1185">Reference proteome</keyword>
<sequence>MSDIAEYYPPNPSGVPEDLTLPSGSYQSRVTLVLCSLLLFVLLYFAMVGGSAYLSYKLFSMTGNTKPRSVPATNFNNRTTSRPGSQILEKEEFWYIVGGIASGVLCLYLIKGFFKRRESDPSMMIEIQRKDQPRLFSFIDQICEDTGAPEPHKIFLTPEVNAAVFYHESLLSLVRKTPKNLLIGLGLVNRLNLSEFKAVLAHEFGHFSQNSMKLGTYVYTANRVVGDLVYGRDKLDGFIDTMKRVDIRVSIFFYAFSAVLWILRKFLELVFKAINFANFSLSRQMEFNADLVAVSVTGSDALIFALSKLDLASEALGQAAKDLNTAADHKLYTRDLFYHQTCALELLRRIRKNPNLGESPALPEDPTKTVAVFKAGDEGAPSMWATHPSNYDREQNAKEIYVRGEIDERSPWILFDDKAEVRERLTRRFYKIVYKLIKPALQDPAKVQEFIDNEHNEIMYDPRYQGMFDSRYIKPGNLEEIVQEAQDLASSKRAPEHSHETLFSEDLKNRMEKHRERLGEQQLLNGLQSGEYTLKGKDLKIREETIRLKDISKFLRKLDKELDEDYSELGKLDRLIIRTHLHMAYLSNRTAAEELRSRYEFHLKLQEILKQLIGQRDHVMSLLAAQSAKSQVSPAEFKEMVAALREARDTLETQLAVAAGMSLPALKNINQGESLSVFLLSEPLVPRISKSASSLDGETLGALLNQLGTVIDKCERLHFKSLGNILSLQEKIEREFKDPSQRPGSIPEKKPELVAEETGEVYEID</sequence>
<evidence type="ECO:0000256" key="1">
    <source>
        <dbReference type="ARBA" id="ARBA00001947"/>
    </source>
</evidence>
<dbReference type="InterPro" id="IPR001915">
    <property type="entry name" value="Peptidase_M48"/>
</dbReference>
<evidence type="ECO:0000256" key="2">
    <source>
        <dbReference type="ARBA" id="ARBA00004651"/>
    </source>
</evidence>
<dbReference type="Gene3D" id="3.30.2010.10">
    <property type="entry name" value="Metalloproteases ('zincins'), catalytic domain"/>
    <property type="match status" value="1"/>
</dbReference>
<dbReference type="GO" id="GO:0004222">
    <property type="term" value="F:metalloendopeptidase activity"/>
    <property type="evidence" value="ECO:0007669"/>
    <property type="project" value="InterPro"/>
</dbReference>
<keyword evidence="9 13" id="KW-1133">Transmembrane helix</keyword>
<feature type="transmembrane region" description="Helical" evidence="13">
    <location>
        <begin position="93"/>
        <end position="114"/>
    </location>
</feature>
<dbReference type="PANTHER" id="PTHR43221:SF1">
    <property type="entry name" value="PROTEASE HTPX"/>
    <property type="match status" value="1"/>
</dbReference>
<gene>
    <name evidence="15" type="ORF">KIH39_01345</name>
</gene>
<evidence type="ECO:0000313" key="16">
    <source>
        <dbReference type="Proteomes" id="UP000676194"/>
    </source>
</evidence>
<evidence type="ECO:0000256" key="5">
    <source>
        <dbReference type="ARBA" id="ARBA00022692"/>
    </source>
</evidence>
<evidence type="ECO:0000256" key="12">
    <source>
        <dbReference type="SAM" id="MobiDB-lite"/>
    </source>
</evidence>
<dbReference type="GO" id="GO:0046872">
    <property type="term" value="F:metal ion binding"/>
    <property type="evidence" value="ECO:0007669"/>
    <property type="project" value="UniProtKB-KW"/>
</dbReference>
<keyword evidence="3" id="KW-1003">Cell membrane</keyword>
<evidence type="ECO:0000256" key="4">
    <source>
        <dbReference type="ARBA" id="ARBA00022670"/>
    </source>
</evidence>
<evidence type="ECO:0000256" key="8">
    <source>
        <dbReference type="ARBA" id="ARBA00022833"/>
    </source>
</evidence>